<evidence type="ECO:0000256" key="1">
    <source>
        <dbReference type="SAM" id="MobiDB-lite"/>
    </source>
</evidence>
<comment type="caution">
    <text evidence="2">The sequence shown here is derived from an EMBL/GenBank/DDBJ whole genome shotgun (WGS) entry which is preliminary data.</text>
</comment>
<sequence length="126" mass="13957">MDDSVLDIYHRDSAGSPLGLGDFQQTPDSAPLQRVRKTPLLDFGAHRMLPLSESDVLHKVIEEEESERELSSPPTARHQLRQSFEGGSEVLSPKDMEYLTARVDSHGAIMSYYTALEGEDAMSPPS</sequence>
<reference evidence="2" key="1">
    <citation type="submission" date="2021-05" db="EMBL/GenBank/DDBJ databases">
        <title>A free-living protist that lacks canonical eukaryotic 1 DNA replication and segregation systems.</title>
        <authorList>
            <person name="Salas-Leiva D.E."/>
            <person name="Tromer E.C."/>
            <person name="Curtis B.A."/>
            <person name="Jerlstrom-Hultqvist J."/>
            <person name="Kolisko M."/>
            <person name="Yi Z."/>
            <person name="Salas-Leiva J.S."/>
            <person name="Gallot-Lavallee L."/>
            <person name="Kops G.J.P.L."/>
            <person name="Archibald J.M."/>
            <person name="Simpson A.G.B."/>
            <person name="Roger A.J."/>
        </authorList>
    </citation>
    <scope>NUCLEOTIDE SEQUENCE</scope>
    <source>
        <strain evidence="2">BICM</strain>
    </source>
</reference>
<dbReference type="Proteomes" id="UP000717585">
    <property type="component" value="Unassembled WGS sequence"/>
</dbReference>
<accession>A0A8J6AXD1</accession>
<evidence type="ECO:0000313" key="2">
    <source>
        <dbReference type="EMBL" id="KAG9390708.1"/>
    </source>
</evidence>
<gene>
    <name evidence="2" type="ORF">J8273_6948</name>
</gene>
<protein>
    <submittedName>
        <fullName evidence="2">Uncharacterized protein</fullName>
    </submittedName>
</protein>
<organism evidence="2 3">
    <name type="scientific">Carpediemonas membranifera</name>
    <dbReference type="NCBI Taxonomy" id="201153"/>
    <lineage>
        <taxon>Eukaryota</taxon>
        <taxon>Metamonada</taxon>
        <taxon>Carpediemonas-like organisms</taxon>
        <taxon>Carpediemonas</taxon>
    </lineage>
</organism>
<proteinExistence type="predicted"/>
<evidence type="ECO:0000313" key="3">
    <source>
        <dbReference type="Proteomes" id="UP000717585"/>
    </source>
</evidence>
<name>A0A8J6AXD1_9EUKA</name>
<dbReference type="AlphaFoldDB" id="A0A8J6AXD1"/>
<keyword evidence="3" id="KW-1185">Reference proteome</keyword>
<dbReference type="EMBL" id="JAHDYR010000062">
    <property type="protein sequence ID" value="KAG9390708.1"/>
    <property type="molecule type" value="Genomic_DNA"/>
</dbReference>
<feature type="region of interest" description="Disordered" evidence="1">
    <location>
        <begin position="63"/>
        <end position="89"/>
    </location>
</feature>